<organism evidence="4 5">
    <name type="scientific">Sulfobacillus thermotolerans</name>
    <dbReference type="NCBI Taxonomy" id="338644"/>
    <lineage>
        <taxon>Bacteria</taxon>
        <taxon>Bacillati</taxon>
        <taxon>Bacillota</taxon>
        <taxon>Clostridia</taxon>
        <taxon>Eubacteriales</taxon>
        <taxon>Clostridiales Family XVII. Incertae Sedis</taxon>
        <taxon>Sulfobacillus</taxon>
    </lineage>
</organism>
<dbReference type="InterPro" id="IPR027417">
    <property type="entry name" value="P-loop_NTPase"/>
</dbReference>
<dbReference type="Proteomes" id="UP000325292">
    <property type="component" value="Chromosome"/>
</dbReference>
<dbReference type="EMBL" id="CP019454">
    <property type="protein sequence ID" value="AUW92610.1"/>
    <property type="molecule type" value="Genomic_DNA"/>
</dbReference>
<evidence type="ECO:0000256" key="1">
    <source>
        <dbReference type="ARBA" id="ARBA00022741"/>
    </source>
</evidence>
<accession>A0ABM6RMR7</accession>
<feature type="domain" description="CobQ/CobB/MinD/ParA nucleotide binding" evidence="3">
    <location>
        <begin position="183"/>
        <end position="409"/>
    </location>
</feature>
<dbReference type="Gene3D" id="3.40.50.300">
    <property type="entry name" value="P-loop containing nucleotide triphosphate hydrolases"/>
    <property type="match status" value="1"/>
</dbReference>
<evidence type="ECO:0000313" key="4">
    <source>
        <dbReference type="EMBL" id="AUW92610.1"/>
    </source>
</evidence>
<dbReference type="InterPro" id="IPR002586">
    <property type="entry name" value="CobQ/CobB/MinD/ParA_Nub-bd_dom"/>
</dbReference>
<keyword evidence="2" id="KW-0067">ATP-binding</keyword>
<proteinExistence type="predicted"/>
<dbReference type="PANTHER" id="PTHR43384">
    <property type="entry name" value="SEPTUM SITE-DETERMINING PROTEIN MIND HOMOLOG, CHLOROPLASTIC-RELATED"/>
    <property type="match status" value="1"/>
</dbReference>
<keyword evidence="1" id="KW-0547">Nucleotide-binding</keyword>
<evidence type="ECO:0000313" key="5">
    <source>
        <dbReference type="Proteomes" id="UP000325292"/>
    </source>
</evidence>
<dbReference type="PANTHER" id="PTHR43384:SF6">
    <property type="entry name" value="SEPTUM SITE-DETERMINING PROTEIN MIND HOMOLOG, CHLOROPLASTIC"/>
    <property type="match status" value="1"/>
</dbReference>
<dbReference type="SUPFAM" id="SSF52540">
    <property type="entry name" value="P-loop containing nucleoside triphosphate hydrolases"/>
    <property type="match status" value="1"/>
</dbReference>
<reference evidence="4 5" key="1">
    <citation type="journal article" date="2019" name="Sci. Rep.">
        <title>Sulfobacillus thermotolerans: new insights into resistance and metabolic capacities of acidophilic chemolithotrophs.</title>
        <authorList>
            <person name="Panyushkina A.E."/>
            <person name="Babenko V.V."/>
            <person name="Nikitina A.S."/>
            <person name="Selezneva O.V."/>
            <person name="Tsaplina I.A."/>
            <person name="Letarova M.A."/>
            <person name="Kostryukova E.S."/>
            <person name="Letarov A.V."/>
        </authorList>
    </citation>
    <scope>NUCLEOTIDE SEQUENCE [LARGE SCALE GENOMIC DNA]</scope>
    <source>
        <strain evidence="4 5">Kr1</strain>
    </source>
</reference>
<sequence>MQPSAQTMEAAVCGVILGEVSESFRAQLMDQLPGALQQVAPTWTLDVLDDNTDALMALLDQDPGAPPPWTALLVTSELTGTWSLADTLVALKQRWPTIRYSLLVPRLTATTRELIALCAAYRCYNIAVGEAFPLSRIVQLITEDQAWDSIAPYLASEAPPIIATPSWVGTESSGVLPTPTYTVAVISGKGGVGKTGLIANLLMSSAPWDSVGIDLDYIKPSLPLYFHEAQEAPTLDLRSLLMQIATHHRAPMQAAHLTVIEGLTSDDRQDIEQYVRQAETVSPSARIVPGASRFETVMPVPPTVVMSAILEACQRHARFIFVDTPGVPTDPVWIHSVQHADFVVIVTTPEYAVVLETIDLVRKLDLLQVPRAKRGLVINKRSKWGFSTESICGTQLPGIPLLGTIPYDPVRWERSLQQHRPLALDHPKPWHHLFQAITQVTPPRSRRGWFRRHKESG</sequence>
<keyword evidence="5" id="KW-1185">Reference proteome</keyword>
<name>A0ABM6RMR7_9FIRM</name>
<protein>
    <recommendedName>
        <fullName evidence="3">CobQ/CobB/MinD/ParA nucleotide binding domain-containing protein</fullName>
    </recommendedName>
</protein>
<gene>
    <name evidence="4" type="ORF">BXT84_00470</name>
</gene>
<dbReference type="Pfam" id="PF01656">
    <property type="entry name" value="CbiA"/>
    <property type="match status" value="1"/>
</dbReference>
<dbReference type="InterPro" id="IPR050625">
    <property type="entry name" value="ParA/MinD_ATPase"/>
</dbReference>
<evidence type="ECO:0000259" key="3">
    <source>
        <dbReference type="Pfam" id="PF01656"/>
    </source>
</evidence>
<evidence type="ECO:0000256" key="2">
    <source>
        <dbReference type="ARBA" id="ARBA00022840"/>
    </source>
</evidence>